<gene>
    <name evidence="1" type="ordered locus">Dalk_4572</name>
</gene>
<dbReference type="EMBL" id="CP001322">
    <property type="protein sequence ID" value="ACL06250.1"/>
    <property type="molecule type" value="Genomic_DNA"/>
</dbReference>
<sequence>MSITTTGCTNEEPARMGKSETIALNIDKLQSAVRRLQDLRARMRAGDQRSAHEECTDCAFESIETLLDQLPAILSEASESINCEIAEIEAALY</sequence>
<evidence type="ECO:0000313" key="2">
    <source>
        <dbReference type="Proteomes" id="UP000000739"/>
    </source>
</evidence>
<dbReference type="RefSeq" id="WP_015949289.1">
    <property type="nucleotide sequence ID" value="NC_011768.1"/>
</dbReference>
<dbReference type="AlphaFoldDB" id="B8FNG9"/>
<accession>B8FNG9</accession>
<keyword evidence="2" id="KW-1185">Reference proteome</keyword>
<reference evidence="1 2" key="1">
    <citation type="journal article" date="2012" name="Environ. Microbiol.">
        <title>The genome sequence of Desulfatibacillum alkenivorans AK-01: a blueprint for anaerobic alkane oxidation.</title>
        <authorList>
            <person name="Callaghan A.V."/>
            <person name="Morris B.E."/>
            <person name="Pereira I.A."/>
            <person name="McInerney M.J."/>
            <person name="Austin R.N."/>
            <person name="Groves J.T."/>
            <person name="Kukor J.J."/>
            <person name="Suflita J.M."/>
            <person name="Young L.Y."/>
            <person name="Zylstra G.J."/>
            <person name="Wawrik B."/>
        </authorList>
    </citation>
    <scope>NUCLEOTIDE SEQUENCE [LARGE SCALE GENOMIC DNA]</scope>
    <source>
        <strain evidence="1 2">AK-01</strain>
    </source>
</reference>
<proteinExistence type="predicted"/>
<evidence type="ECO:0000313" key="1">
    <source>
        <dbReference type="EMBL" id="ACL06250.1"/>
    </source>
</evidence>
<name>B8FNG9_DESAL</name>
<dbReference type="Proteomes" id="UP000000739">
    <property type="component" value="Chromosome"/>
</dbReference>
<protein>
    <submittedName>
        <fullName evidence="1">Uncharacterized protein</fullName>
    </submittedName>
</protein>
<dbReference type="KEGG" id="dal:Dalk_4572"/>
<organism evidence="1 2">
    <name type="scientific">Desulfatibacillum aliphaticivorans</name>
    <dbReference type="NCBI Taxonomy" id="218208"/>
    <lineage>
        <taxon>Bacteria</taxon>
        <taxon>Pseudomonadati</taxon>
        <taxon>Thermodesulfobacteriota</taxon>
        <taxon>Desulfobacteria</taxon>
        <taxon>Desulfobacterales</taxon>
        <taxon>Desulfatibacillaceae</taxon>
        <taxon>Desulfatibacillum</taxon>
    </lineage>
</organism>
<dbReference type="HOGENOM" id="CLU_2394876_0_0_7"/>